<dbReference type="PROSITE" id="PS00478">
    <property type="entry name" value="LIM_DOMAIN_1"/>
    <property type="match status" value="1"/>
</dbReference>
<evidence type="ECO:0000313" key="8">
    <source>
        <dbReference type="Proteomes" id="UP000192223"/>
    </source>
</evidence>
<dbReference type="InterPro" id="IPR031865">
    <property type="entry name" value="DUF4757"/>
</dbReference>
<dbReference type="SMART" id="SM00132">
    <property type="entry name" value="LIM"/>
    <property type="match status" value="1"/>
</dbReference>
<dbReference type="KEGG" id="apln:108738246"/>
<evidence type="ECO:0000256" key="1">
    <source>
        <dbReference type="ARBA" id="ARBA00022723"/>
    </source>
</evidence>
<evidence type="ECO:0000256" key="2">
    <source>
        <dbReference type="ARBA" id="ARBA00022833"/>
    </source>
</evidence>
<evidence type="ECO:0000313" key="9">
    <source>
        <dbReference type="RefSeq" id="XP_018327076.1"/>
    </source>
</evidence>
<keyword evidence="1 4" id="KW-0479">Metal-binding</keyword>
<dbReference type="PANTHER" id="PTHR15551">
    <property type="entry name" value="LIM DOMAIN ONLY 7"/>
    <property type="match status" value="1"/>
</dbReference>
<keyword evidence="5" id="KW-0175">Coiled coil</keyword>
<dbReference type="GO" id="GO:0001725">
    <property type="term" value="C:stress fiber"/>
    <property type="evidence" value="ECO:0007669"/>
    <property type="project" value="TreeGrafter"/>
</dbReference>
<feature type="compositionally biased region" description="Basic and acidic residues" evidence="6">
    <location>
        <begin position="408"/>
        <end position="433"/>
    </location>
</feature>
<feature type="region of interest" description="Disordered" evidence="6">
    <location>
        <begin position="760"/>
        <end position="806"/>
    </location>
</feature>
<sequence>MDCWYQENEKENSNKRNSNTQYLPSKCRTTRPPPPTPATNPLQFVKVAPPPLIQKAQEQVKKVELVKSVRKDFKEDEEDWQQNLDNWKSSRRKRQEHIIERVVEVKKITQEEQDKGRKKSKTFNEILEERSKRGYRLKLPIYEDEDSDFTSYVGSSKSQTDVSKEVKKEEHEKVELSDKSIQNNNEDNEESQRKEDSQLEKEKNVRKNYFQCNFDNEKTIKDEISSQISLSNEKPKTISSESFIDSKFINNNDNKFGKSNQEVISSSLDNMQQYTYESAIEGYRSRIKSKIKIDESIFNKPSEYKPIAKVDVPIPKGVLFKRKEIFEVEKPIAIGHLESLTSKRLSEDFANSQSIKERLKSLEKCTEQSLTRNIERDPTGIKWNNPSNDENDNKTIKTETITQSVEEENLKSRTKQNDKSNVRHEERTTRVERSFSPETELYMNKLNVFSKDLDDLLEKTGNRIAPNDISNGFYESPNPSLLGDGIGTASSDREDSGIHTADVSCSVSQADESTYEVEDSDFLSPTALNRSQKFDVETEIHELNNENEQKNENIEPNEIKNDIATAHSEIKRTNNKELTAKTKYFLEQLQKEAAIDLELERKWKLTTNVMTRSPTSETTTDLKKVEPIISNRSEKDTHANANTNTPLILDYIDELELSNSPLAPPKAVEPPKEKPPPPPPLDQEDYQEKAKAFNSTKRIKKEIYVKRSSFLGLDEPTDDQIDPDISIERPPDINRFLQEESQMEKCLYRKLHGSREMISEVESQDSGLESERGRLSSDTWCSNGTSAHFRQDSEQTNSVTSEEDEVTRKEREIIELVEKEEKSKTAITNLEKGDLESIHYRRRRNFPLCNEYYPVDAGSSTTYCNSTLSDTDLEVMRVEQELNRLERKHVESQNYMLAQCGSPSRSQCRNSLENICDTDACSPYATAENYRKSLPDLYHDYKPSSTNCSYRKSMPDINQTPYLSFKKHESIPMYALEYRKSMPELEGIYPRPAITSHLKEAYPSNCENKQAYIECVEPPNMGGKMKLKQPVSKHEAHALSAAPKQKHIPNDIWIQPKVNTETKNYNQHWLLQEAELRRIEEHQKNRGHQGHLKWQLPARPEQQHIPDPIIETLTHRLQNRTGENRRQFLRRPQPTLGNKDCNRFVYLTHDHNLNHGVSKSYSSPLHLQESQNQLLSVSGKKKCSYCGIELGRGAAMIIESLALFYHMECFKCCVCHVQLGDGLMGTDVRVRNQKLHCHNCYSSDDGVKFSCV</sequence>
<dbReference type="Pfam" id="PF15949">
    <property type="entry name" value="DUF4757"/>
    <property type="match status" value="1"/>
</dbReference>
<feature type="region of interest" description="Disordered" evidence="6">
    <location>
        <begin position="406"/>
        <end position="433"/>
    </location>
</feature>
<dbReference type="RefSeq" id="XP_018327076.1">
    <property type="nucleotide sequence ID" value="XM_018471574.1"/>
</dbReference>
<dbReference type="AlphaFoldDB" id="A0A1W4WT48"/>
<dbReference type="InParanoid" id="A0A1W4WT48"/>
<dbReference type="Pfam" id="PF00412">
    <property type="entry name" value="LIM"/>
    <property type="match status" value="1"/>
</dbReference>
<gene>
    <name evidence="9" type="primary">LOC108738246</name>
</gene>
<dbReference type="PROSITE" id="PS50023">
    <property type="entry name" value="LIM_DOMAIN_2"/>
    <property type="match status" value="1"/>
</dbReference>
<dbReference type="CDD" id="cd08368">
    <property type="entry name" value="LIM"/>
    <property type="match status" value="1"/>
</dbReference>
<dbReference type="GeneID" id="108738246"/>
<keyword evidence="2 4" id="KW-0862">Zinc</keyword>
<evidence type="ECO:0000256" key="4">
    <source>
        <dbReference type="PROSITE-ProRule" id="PRU00125"/>
    </source>
</evidence>
<evidence type="ECO:0000256" key="6">
    <source>
        <dbReference type="SAM" id="MobiDB-lite"/>
    </source>
</evidence>
<dbReference type="Gene3D" id="2.10.110.10">
    <property type="entry name" value="Cysteine Rich Protein"/>
    <property type="match status" value="1"/>
</dbReference>
<keyword evidence="3 4" id="KW-0440">LIM domain</keyword>
<feature type="compositionally biased region" description="Polar residues" evidence="6">
    <location>
        <begin position="776"/>
        <end position="800"/>
    </location>
</feature>
<evidence type="ECO:0000256" key="3">
    <source>
        <dbReference type="ARBA" id="ARBA00023038"/>
    </source>
</evidence>
<dbReference type="STRING" id="224129.A0A1W4WT48"/>
<dbReference type="InterPro" id="IPR001781">
    <property type="entry name" value="Znf_LIM"/>
</dbReference>
<dbReference type="OrthoDB" id="15627at2759"/>
<reference evidence="9" key="1">
    <citation type="submission" date="2025-08" db="UniProtKB">
        <authorList>
            <consortium name="RefSeq"/>
        </authorList>
    </citation>
    <scope>IDENTIFICATION</scope>
    <source>
        <tissue evidence="9">Entire body</tissue>
    </source>
</reference>
<evidence type="ECO:0000259" key="7">
    <source>
        <dbReference type="PROSITE" id="PS50023"/>
    </source>
</evidence>
<keyword evidence="8" id="KW-1185">Reference proteome</keyword>
<dbReference type="GO" id="GO:0032034">
    <property type="term" value="F:myosin II head/neck binding"/>
    <property type="evidence" value="ECO:0007669"/>
    <property type="project" value="TreeGrafter"/>
</dbReference>
<dbReference type="GO" id="GO:0051496">
    <property type="term" value="P:positive regulation of stress fiber assembly"/>
    <property type="evidence" value="ECO:0007669"/>
    <property type="project" value="TreeGrafter"/>
</dbReference>
<accession>A0A1W4WT48</accession>
<dbReference type="PANTHER" id="PTHR15551:SF3">
    <property type="entry name" value="LIM AND CALPONIN HOMOLOGY DOMAINS-CONTAINING PROTEIN 1"/>
    <property type="match status" value="1"/>
</dbReference>
<dbReference type="GO" id="GO:0046872">
    <property type="term" value="F:metal ion binding"/>
    <property type="evidence" value="ECO:0007669"/>
    <property type="project" value="UniProtKB-KW"/>
</dbReference>
<proteinExistence type="predicted"/>
<feature type="compositionally biased region" description="Basic and acidic residues" evidence="6">
    <location>
        <begin position="190"/>
        <end position="202"/>
    </location>
</feature>
<feature type="domain" description="LIM zinc-binding" evidence="7">
    <location>
        <begin position="1181"/>
        <end position="1247"/>
    </location>
</feature>
<feature type="coiled-coil region" evidence="5">
    <location>
        <begin position="868"/>
        <end position="895"/>
    </location>
</feature>
<feature type="region of interest" description="Disordered" evidence="6">
    <location>
        <begin position="148"/>
        <end position="202"/>
    </location>
</feature>
<evidence type="ECO:0000256" key="5">
    <source>
        <dbReference type="SAM" id="Coils"/>
    </source>
</evidence>
<feature type="region of interest" description="Disordered" evidence="6">
    <location>
        <begin position="660"/>
        <end position="685"/>
    </location>
</feature>
<feature type="region of interest" description="Disordered" evidence="6">
    <location>
        <begin position="1"/>
        <end position="42"/>
    </location>
</feature>
<dbReference type="GO" id="GO:0051893">
    <property type="term" value="P:regulation of focal adhesion assembly"/>
    <property type="evidence" value="ECO:0007669"/>
    <property type="project" value="TreeGrafter"/>
</dbReference>
<organism evidence="8 9">
    <name type="scientific">Agrilus planipennis</name>
    <name type="common">Emerald ash borer</name>
    <name type="synonym">Agrilus marcopoli</name>
    <dbReference type="NCBI Taxonomy" id="224129"/>
    <lineage>
        <taxon>Eukaryota</taxon>
        <taxon>Metazoa</taxon>
        <taxon>Ecdysozoa</taxon>
        <taxon>Arthropoda</taxon>
        <taxon>Hexapoda</taxon>
        <taxon>Insecta</taxon>
        <taxon>Pterygota</taxon>
        <taxon>Neoptera</taxon>
        <taxon>Endopterygota</taxon>
        <taxon>Coleoptera</taxon>
        <taxon>Polyphaga</taxon>
        <taxon>Elateriformia</taxon>
        <taxon>Buprestoidea</taxon>
        <taxon>Buprestidae</taxon>
        <taxon>Agrilinae</taxon>
        <taxon>Agrilus</taxon>
    </lineage>
</organism>
<feature type="compositionally biased region" description="Polar residues" evidence="6">
    <location>
        <begin position="149"/>
        <end position="161"/>
    </location>
</feature>
<name>A0A1W4WT48_AGRPL</name>
<dbReference type="Proteomes" id="UP000192223">
    <property type="component" value="Unplaced"/>
</dbReference>
<feature type="compositionally biased region" description="Basic and acidic residues" evidence="6">
    <location>
        <begin position="162"/>
        <end position="178"/>
    </location>
</feature>
<protein>
    <submittedName>
        <fullName evidence="9">Uncharacterized protein DDB_G0284459 isoform X1</fullName>
    </submittedName>
</protein>